<name>A0A1F6GAP8_9PROT</name>
<gene>
    <name evidence="1" type="ORF">A2527_08405</name>
</gene>
<comment type="caution">
    <text evidence="1">The sequence shown here is derived from an EMBL/GenBank/DDBJ whole genome shotgun (WGS) entry which is preliminary data.</text>
</comment>
<evidence type="ECO:0000313" key="1">
    <source>
        <dbReference type="EMBL" id="OGG95183.1"/>
    </source>
</evidence>
<proteinExistence type="predicted"/>
<dbReference type="Proteomes" id="UP000178449">
    <property type="component" value="Unassembled WGS sequence"/>
</dbReference>
<reference evidence="1 2" key="1">
    <citation type="journal article" date="2016" name="Nat. Commun.">
        <title>Thousands of microbial genomes shed light on interconnected biogeochemical processes in an aquifer system.</title>
        <authorList>
            <person name="Anantharaman K."/>
            <person name="Brown C.T."/>
            <person name="Hug L.A."/>
            <person name="Sharon I."/>
            <person name="Castelle C.J."/>
            <person name="Probst A.J."/>
            <person name="Thomas B.C."/>
            <person name="Singh A."/>
            <person name="Wilkins M.J."/>
            <person name="Karaoz U."/>
            <person name="Brodie E.L."/>
            <person name="Williams K.H."/>
            <person name="Hubbard S.S."/>
            <person name="Banfield J.F."/>
        </authorList>
    </citation>
    <scope>NUCLEOTIDE SEQUENCE [LARGE SCALE GENOMIC DNA]</scope>
</reference>
<dbReference type="STRING" id="1817772.A2527_08405"/>
<dbReference type="AlphaFoldDB" id="A0A1F6GAP8"/>
<dbReference type="EMBL" id="MFNE01000026">
    <property type="protein sequence ID" value="OGG95183.1"/>
    <property type="molecule type" value="Genomic_DNA"/>
</dbReference>
<protein>
    <submittedName>
        <fullName evidence="1">Uncharacterized protein</fullName>
    </submittedName>
</protein>
<accession>A0A1F6GAP8</accession>
<evidence type="ECO:0000313" key="2">
    <source>
        <dbReference type="Proteomes" id="UP000178449"/>
    </source>
</evidence>
<sequence>METLNRRDKMKRKITLIALIMGILLVSSTEARPTDPNLYERPKECSEARYTCVLKEVDGEAFFCMKLNAERERNVRTEVRSPTRIRCYKRFPARFKESVEAQPPLAE</sequence>
<organism evidence="1 2">
    <name type="scientific">Candidatus Lambdaproteobacteria bacterium RIFOXYD2_FULL_50_16</name>
    <dbReference type="NCBI Taxonomy" id="1817772"/>
    <lineage>
        <taxon>Bacteria</taxon>
        <taxon>Pseudomonadati</taxon>
        <taxon>Pseudomonadota</taxon>
        <taxon>Candidatus Lambdaproteobacteria</taxon>
    </lineage>
</organism>